<comment type="subcellular location">
    <subcellularLocation>
        <location evidence="1">Membrane</location>
        <topology evidence="1">Single-pass membrane protein</topology>
    </subcellularLocation>
    <subcellularLocation>
        <location evidence="2">Secreted</location>
    </subcellularLocation>
</comment>
<feature type="domain" description="SRCR" evidence="12">
    <location>
        <begin position="78"/>
        <end position="178"/>
    </location>
</feature>
<feature type="domain" description="SRCR" evidence="12">
    <location>
        <begin position="401"/>
        <end position="501"/>
    </location>
</feature>
<keyword evidence="8" id="KW-0472">Membrane</keyword>
<feature type="disulfide bond" evidence="11">
    <location>
        <begin position="828"/>
        <end position="838"/>
    </location>
</feature>
<dbReference type="AlphaFoldDB" id="A0A6J2WIM2"/>
<feature type="disulfide bond" evidence="11">
    <location>
        <begin position="221"/>
        <end position="282"/>
    </location>
</feature>
<keyword evidence="5" id="KW-0732">Signal</keyword>
<keyword evidence="13" id="KW-1185">Reference proteome</keyword>
<proteinExistence type="predicted"/>
<feature type="domain" description="SRCR" evidence="12">
    <location>
        <begin position="607"/>
        <end position="707"/>
    </location>
</feature>
<feature type="domain" description="SRCR" evidence="12">
    <location>
        <begin position="294"/>
        <end position="391"/>
    </location>
</feature>
<feature type="disulfide bond" evidence="11">
    <location>
        <begin position="571"/>
        <end position="581"/>
    </location>
</feature>
<sequence length="1086" mass="118442">MRDAAVVCRELDCGEAAEAPTDSHFGPKKTAFIWPLALNCNGSETTLFSCENDNDKYDQYFCDYLREAGVICSGHKKSRLANGPNLCSGRVEVLHGKTWGTVCDADFDQQDAEVVCRELGCGVPVEVLGAAAFGKGEGPVWSEEIQCRGNESEIIFCPTSSSRRQNCSHDNDVGIRCTGYTDFRLVNGSDSCSGRVELQYLGEWGTVCDASWDMRASSVLCQQLNCGSAVAVVGVDWFGEGSDPIQADVFDCQGNETHLSACVISSWSRAACSHRQDPGVICSGSSMSFHDGRVRLTGERECEGEVEVYFHQAWRRVLLDSWSFSEASVVCRQLDCGSLVEFSGSSGSGPVDSDECLTGFQCSGNEVHLGNCSSPQTTNCSSSLPLSLNCSGKHNSGHRSLRLVGSGSDCAGRLEVFHKGSWGTVCDDSWDIEDDQVVCRQLQCGEALIGPVPAWFGPGTGPIWLDEVDCLGNESSLWSCPSERWGRHDCGHKEDVGVLCSGYKEIRLTEGCSGNLEVFYNGTWGNVCYNQMDSDTVALICQELNCGKSGTLNPAGPRMTSAPNWLDLLKCRKEDIRLWNCPSSPWNQNQCFGEEVATITCSDHLPFRLMGGEGQCSGRLEVYHNGTWGSVCDDLWDIKDAQVVCRQLGCGPALRVDGNSTFGRGEDTVWLSRVECRGTEIHLWDCSLSLKNHTDCSHKSHAWITCTESLKEDQIESYDDVETPSNPKKGTLTVNSSENYDDATAAGKTTGSLIGNFSGRLVGSGSDCAGRLEVLHKGSWGTVCDDSWDIEDAQVVCRELRCGEALIGPVPAWFGPGTGPIWLDEVDCLGNESSIQSCPSDGWGRHDCGHKEDVGVLCTGFEEIRLTEGCSGNLEVFYNGTWGNVCYNQMDSHTVALICQELNCGKSGTLNPAGPRMTSAPNWLDLLKCRKEDIRLWNCPSSPWNQNQCFGEEVATITCSDHLPFRLMEGEGQCSGRLEVYYNGTWGSVCDDLWDIKDAQVVCRQLGCGPALRVDGNAAFGLGEDTVWLSRVECRGTEIHLWDCSLSLKNHTDCSHKGHAWVTCTGVSLYVQGDPLEGHYHGRVEK</sequence>
<name>A0A6J2WIM2_CHACN</name>
<evidence type="ECO:0000256" key="9">
    <source>
        <dbReference type="ARBA" id="ARBA00023157"/>
    </source>
</evidence>
<dbReference type="Proteomes" id="UP000504632">
    <property type="component" value="Chromosome 11"/>
</dbReference>
<evidence type="ECO:0000256" key="3">
    <source>
        <dbReference type="ARBA" id="ARBA00022525"/>
    </source>
</evidence>
<evidence type="ECO:0000256" key="5">
    <source>
        <dbReference type="ARBA" id="ARBA00022729"/>
    </source>
</evidence>
<feature type="disulfide bond" evidence="11">
    <location>
        <begin position="632"/>
        <end position="696"/>
    </location>
</feature>
<feature type="domain" description="SRCR" evidence="12">
    <location>
        <begin position="759"/>
        <end position="859"/>
    </location>
</feature>
<evidence type="ECO:0000313" key="13">
    <source>
        <dbReference type="Proteomes" id="UP000504632"/>
    </source>
</evidence>
<feature type="disulfide bond" evidence="11">
    <location>
        <begin position="40"/>
        <end position="50"/>
    </location>
</feature>
<dbReference type="RefSeq" id="XP_030644173.1">
    <property type="nucleotide sequence ID" value="XM_030788313.1"/>
</dbReference>
<accession>A0A6J2WIM2</accession>
<feature type="disulfide bond" evidence="11">
    <location>
        <begin position="116"/>
        <end position="177"/>
    </location>
</feature>
<feature type="domain" description="SRCR" evidence="12">
    <location>
        <begin position="1"/>
        <end position="73"/>
    </location>
</feature>
<feature type="domain" description="SRCR" evidence="12">
    <location>
        <begin position="183"/>
        <end position="283"/>
    </location>
</feature>
<dbReference type="FunFam" id="3.10.250.10:FF:000009">
    <property type="entry name" value="WC1"/>
    <property type="match status" value="2"/>
</dbReference>
<dbReference type="FunFam" id="3.10.250.10:FF:000016">
    <property type="entry name" value="Scavenger receptor cysteine-rich protein type 12"/>
    <property type="match status" value="1"/>
</dbReference>
<feature type="disulfide bond" evidence="11">
    <location>
        <begin position="676"/>
        <end position="686"/>
    </location>
</feature>
<keyword evidence="4" id="KW-0812">Transmembrane</keyword>
<dbReference type="GO" id="GO:0016020">
    <property type="term" value="C:membrane"/>
    <property type="evidence" value="ECO:0007669"/>
    <property type="project" value="UniProtKB-SubCell"/>
</dbReference>
<evidence type="ECO:0000256" key="2">
    <source>
        <dbReference type="ARBA" id="ARBA00004613"/>
    </source>
</evidence>
<evidence type="ECO:0000313" key="14">
    <source>
        <dbReference type="RefSeq" id="XP_030644173.1"/>
    </source>
</evidence>
<feature type="disulfide bond" evidence="11">
    <location>
        <begin position="797"/>
        <end position="858"/>
    </location>
</feature>
<feature type="disulfide bond" evidence="11">
    <location>
        <begin position="929"/>
        <end position="939"/>
    </location>
</feature>
<dbReference type="FunFam" id="3.10.250.10:FF:000002">
    <property type="entry name" value="Scavenger receptor cysteine-rich type 1 protein M130"/>
    <property type="match status" value="2"/>
</dbReference>
<keyword evidence="9 11" id="KW-1015">Disulfide bond</keyword>
<feature type="disulfide bond" evidence="11">
    <location>
        <begin position="1003"/>
        <end position="1064"/>
    </location>
</feature>
<evidence type="ECO:0000256" key="11">
    <source>
        <dbReference type="PROSITE-ProRule" id="PRU00196"/>
    </source>
</evidence>
<dbReference type="SMART" id="SM00202">
    <property type="entry name" value="SR"/>
    <property type="match status" value="10"/>
</dbReference>
<evidence type="ECO:0000256" key="6">
    <source>
        <dbReference type="ARBA" id="ARBA00022737"/>
    </source>
</evidence>
<keyword evidence="7" id="KW-1133">Transmembrane helix</keyword>
<organism evidence="13 14">
    <name type="scientific">Chanos chanos</name>
    <name type="common">Milkfish</name>
    <name type="synonym">Mugil chanos</name>
    <dbReference type="NCBI Taxonomy" id="29144"/>
    <lineage>
        <taxon>Eukaryota</taxon>
        <taxon>Metazoa</taxon>
        <taxon>Chordata</taxon>
        <taxon>Craniata</taxon>
        <taxon>Vertebrata</taxon>
        <taxon>Euteleostomi</taxon>
        <taxon>Actinopterygii</taxon>
        <taxon>Neopterygii</taxon>
        <taxon>Teleostei</taxon>
        <taxon>Ostariophysi</taxon>
        <taxon>Gonorynchiformes</taxon>
        <taxon>Chanidae</taxon>
        <taxon>Chanos</taxon>
    </lineage>
</organism>
<feature type="domain" description="SRCR" evidence="12">
    <location>
        <begin position="965"/>
        <end position="1065"/>
    </location>
</feature>
<evidence type="ECO:0000259" key="12">
    <source>
        <dbReference type="PROSITE" id="PS50287"/>
    </source>
</evidence>
<evidence type="ECO:0000256" key="8">
    <source>
        <dbReference type="ARBA" id="ARBA00023136"/>
    </source>
</evidence>
<feature type="disulfide bond" evidence="11">
    <location>
        <begin position="426"/>
        <end position="490"/>
    </location>
</feature>
<dbReference type="InterPro" id="IPR036772">
    <property type="entry name" value="SRCR-like_dom_sf"/>
</dbReference>
<dbReference type="InParanoid" id="A0A6J2WIM2"/>
<keyword evidence="6" id="KW-0677">Repeat</keyword>
<evidence type="ECO:0000256" key="7">
    <source>
        <dbReference type="ARBA" id="ARBA00022989"/>
    </source>
</evidence>
<dbReference type="InterPro" id="IPR001190">
    <property type="entry name" value="SRCR"/>
</dbReference>
<dbReference type="FunFam" id="3.10.250.10:FF:000005">
    <property type="entry name" value="Neurotrypsin isoform A"/>
    <property type="match status" value="2"/>
</dbReference>
<gene>
    <name evidence="14" type="primary">LOC115824208</name>
</gene>
<dbReference type="SUPFAM" id="SSF56487">
    <property type="entry name" value="SRCR-like"/>
    <property type="match status" value="10"/>
</dbReference>
<feature type="disulfide bond" evidence="11">
    <location>
        <begin position="208"/>
        <end position="272"/>
    </location>
</feature>
<evidence type="ECO:0000256" key="4">
    <source>
        <dbReference type="ARBA" id="ARBA00022692"/>
    </source>
</evidence>
<dbReference type="OrthoDB" id="536948at2759"/>
<comment type="caution">
    <text evidence="11">Lacks conserved residue(s) required for the propagation of feature annotation.</text>
</comment>
<reference evidence="14" key="2">
    <citation type="submission" date="2025-08" db="UniProtKB">
        <authorList>
            <consortium name="RefSeq"/>
        </authorList>
    </citation>
    <scope>IDENTIFICATION</scope>
</reference>
<reference evidence="13" key="1">
    <citation type="submission" date="2024-06" db="UniProtKB">
        <authorList>
            <consortium name="RefSeq"/>
        </authorList>
    </citation>
    <scope>NUCLEOTIDE SEQUENCE [LARGE SCALE GENOMIC DNA]</scope>
</reference>
<feature type="disulfide bond" evidence="11">
    <location>
        <begin position="439"/>
        <end position="500"/>
    </location>
</feature>
<keyword evidence="3" id="KW-0964">Secreted</keyword>
<evidence type="ECO:0000256" key="1">
    <source>
        <dbReference type="ARBA" id="ARBA00004167"/>
    </source>
</evidence>
<dbReference type="PRINTS" id="PR00258">
    <property type="entry name" value="SPERACTRCPTR"/>
</dbReference>
<feature type="disulfide bond" evidence="11">
    <location>
        <begin position="784"/>
        <end position="848"/>
    </location>
</feature>
<dbReference type="Gene3D" id="3.10.250.10">
    <property type="entry name" value="SRCR-like domain"/>
    <property type="match status" value="10"/>
</dbReference>
<dbReference type="Pfam" id="PF00530">
    <property type="entry name" value="SRCR"/>
    <property type="match status" value="10"/>
</dbReference>
<feature type="disulfide bond" evidence="11">
    <location>
        <begin position="990"/>
        <end position="1054"/>
    </location>
</feature>
<feature type="disulfide bond" evidence="11">
    <location>
        <begin position="1034"/>
        <end position="1044"/>
    </location>
</feature>
<feature type="disulfide bond" evidence="11">
    <location>
        <begin position="362"/>
        <end position="372"/>
    </location>
</feature>
<feature type="disulfide bond" evidence="11">
    <location>
        <begin position="252"/>
        <end position="262"/>
    </location>
</feature>
<dbReference type="GeneID" id="115824208"/>
<feature type="domain" description="SRCR" evidence="12">
    <location>
        <begin position="506"/>
        <end position="602"/>
    </location>
</feature>
<feature type="disulfide bond" evidence="11">
    <location>
        <begin position="470"/>
        <end position="480"/>
    </location>
</feature>
<feature type="disulfide bond" evidence="11">
    <location>
        <begin position="103"/>
        <end position="167"/>
    </location>
</feature>
<dbReference type="PROSITE" id="PS50287">
    <property type="entry name" value="SRCR_2"/>
    <property type="match status" value="10"/>
</dbReference>
<feature type="disulfide bond" evidence="11">
    <location>
        <begin position="147"/>
        <end position="157"/>
    </location>
</feature>
<protein>
    <submittedName>
        <fullName evidence="14">Deleted in malignant brain tumors 1 protein-like</fullName>
    </submittedName>
</protein>
<keyword evidence="10" id="KW-0325">Glycoprotein</keyword>
<dbReference type="PANTHER" id="PTHR19331:SF22">
    <property type="entry name" value="DELETED IN MALIGNANT BRAIN TUMORS 1 PROTEIN"/>
    <property type="match status" value="1"/>
</dbReference>
<evidence type="ECO:0000256" key="10">
    <source>
        <dbReference type="ARBA" id="ARBA00023180"/>
    </source>
</evidence>
<dbReference type="PROSITE" id="PS00420">
    <property type="entry name" value="SRCR_1"/>
    <property type="match status" value="3"/>
</dbReference>
<dbReference type="PANTHER" id="PTHR19331">
    <property type="entry name" value="SCAVENGER RECEPTOR DOMAIN-CONTAINING"/>
    <property type="match status" value="1"/>
</dbReference>
<dbReference type="FunFam" id="3.10.250.10:FF:000012">
    <property type="entry name" value="CD163 molecule like 1"/>
    <property type="match status" value="2"/>
</dbReference>
<feature type="domain" description="SRCR" evidence="12">
    <location>
        <begin position="864"/>
        <end position="960"/>
    </location>
</feature>
<feature type="disulfide bond" evidence="11">
    <location>
        <begin position="645"/>
        <end position="706"/>
    </location>
</feature>